<gene>
    <name evidence="2" type="ORF">JCGZ_18585</name>
</gene>
<reference evidence="2 3" key="1">
    <citation type="journal article" date="2014" name="PLoS ONE">
        <title>Global Analysis of Gene Expression Profiles in Physic Nut (Jatropha curcas L.) Seedlings Exposed to Salt Stress.</title>
        <authorList>
            <person name="Zhang L."/>
            <person name="Zhang C."/>
            <person name="Wu P."/>
            <person name="Chen Y."/>
            <person name="Li M."/>
            <person name="Jiang H."/>
            <person name="Wu G."/>
        </authorList>
    </citation>
    <scope>NUCLEOTIDE SEQUENCE [LARGE SCALE GENOMIC DNA]</scope>
    <source>
        <strain evidence="3">cv. GZQX0401</strain>
        <tissue evidence="2">Young leaves</tissue>
    </source>
</reference>
<sequence length="121" mass="13384">MSPYWMTPPSCTHVSLLSSFSENSSVLLHSLIGYPYRMLQVSISDCNEVCQLYEGARLKLSVVRLSDEHISRASMAPPTGRGSEFQHGGRVDHGAGCRPVIVEETEESRSDDSEETTSYKS</sequence>
<dbReference type="AlphaFoldDB" id="A0A067K4M8"/>
<keyword evidence="3" id="KW-1185">Reference proteome</keyword>
<evidence type="ECO:0000313" key="2">
    <source>
        <dbReference type="EMBL" id="KDP30013.1"/>
    </source>
</evidence>
<feature type="region of interest" description="Disordered" evidence="1">
    <location>
        <begin position="73"/>
        <end position="121"/>
    </location>
</feature>
<organism evidence="2 3">
    <name type="scientific">Jatropha curcas</name>
    <name type="common">Barbados nut</name>
    <dbReference type="NCBI Taxonomy" id="180498"/>
    <lineage>
        <taxon>Eukaryota</taxon>
        <taxon>Viridiplantae</taxon>
        <taxon>Streptophyta</taxon>
        <taxon>Embryophyta</taxon>
        <taxon>Tracheophyta</taxon>
        <taxon>Spermatophyta</taxon>
        <taxon>Magnoliopsida</taxon>
        <taxon>eudicotyledons</taxon>
        <taxon>Gunneridae</taxon>
        <taxon>Pentapetalae</taxon>
        <taxon>rosids</taxon>
        <taxon>fabids</taxon>
        <taxon>Malpighiales</taxon>
        <taxon>Euphorbiaceae</taxon>
        <taxon>Crotonoideae</taxon>
        <taxon>Jatropheae</taxon>
        <taxon>Jatropha</taxon>
    </lineage>
</organism>
<accession>A0A067K4M8</accession>
<evidence type="ECO:0000313" key="3">
    <source>
        <dbReference type="Proteomes" id="UP000027138"/>
    </source>
</evidence>
<evidence type="ECO:0000256" key="1">
    <source>
        <dbReference type="SAM" id="MobiDB-lite"/>
    </source>
</evidence>
<protein>
    <submittedName>
        <fullName evidence="2">Uncharacterized protein</fullName>
    </submittedName>
</protein>
<name>A0A067K4M8_JATCU</name>
<proteinExistence type="predicted"/>
<dbReference type="Proteomes" id="UP000027138">
    <property type="component" value="Unassembled WGS sequence"/>
</dbReference>
<dbReference type="EMBL" id="KK914718">
    <property type="protein sequence ID" value="KDP30013.1"/>
    <property type="molecule type" value="Genomic_DNA"/>
</dbReference>